<dbReference type="SUPFAM" id="SSF53300">
    <property type="entry name" value="vWA-like"/>
    <property type="match status" value="1"/>
</dbReference>
<dbReference type="Proteomes" id="UP000270626">
    <property type="component" value="Unassembled WGS sequence"/>
</dbReference>
<evidence type="ECO:0000313" key="9">
    <source>
        <dbReference type="EMBL" id="RKT59327.1"/>
    </source>
</evidence>
<organism evidence="9 10">
    <name type="scientific">Azonexus fungiphilus</name>
    <dbReference type="NCBI Taxonomy" id="146940"/>
    <lineage>
        <taxon>Bacteria</taxon>
        <taxon>Pseudomonadati</taxon>
        <taxon>Pseudomonadota</taxon>
        <taxon>Betaproteobacteria</taxon>
        <taxon>Rhodocyclales</taxon>
        <taxon>Azonexaceae</taxon>
        <taxon>Azonexus</taxon>
    </lineage>
</organism>
<dbReference type="OrthoDB" id="7156875at2"/>
<evidence type="ECO:0000259" key="8">
    <source>
        <dbReference type="Pfam" id="PF05567"/>
    </source>
</evidence>
<comment type="similarity">
    <text evidence="2">Belongs to the PilY1 family.</text>
</comment>
<dbReference type="RefSeq" id="WP_121457881.1">
    <property type="nucleotide sequence ID" value="NZ_RBXP01000013.1"/>
</dbReference>
<proteinExistence type="inferred from homology"/>
<evidence type="ECO:0000256" key="5">
    <source>
        <dbReference type="ARBA" id="ARBA00022837"/>
    </source>
</evidence>
<evidence type="ECO:0000313" key="10">
    <source>
        <dbReference type="Proteomes" id="UP000270626"/>
    </source>
</evidence>
<reference evidence="9 10" key="1">
    <citation type="submission" date="2018-10" db="EMBL/GenBank/DDBJ databases">
        <title>Genomic Encyclopedia of Type Strains, Phase IV (KMG-IV): sequencing the most valuable type-strain genomes for metagenomic binning, comparative biology and taxonomic classification.</title>
        <authorList>
            <person name="Goeker M."/>
        </authorList>
    </citation>
    <scope>NUCLEOTIDE SEQUENCE [LARGE SCALE GENOMIC DNA]</scope>
    <source>
        <strain evidence="9 10">DSM 23841</strain>
    </source>
</reference>
<comment type="subcellular location">
    <subcellularLocation>
        <location evidence="1">Fimbrium</location>
    </subcellularLocation>
</comment>
<dbReference type="AlphaFoldDB" id="A0A495WDP5"/>
<accession>A0A495WDP5</accession>
<feature type="signal peptide" evidence="7">
    <location>
        <begin position="1"/>
        <end position="23"/>
    </location>
</feature>
<dbReference type="Gene3D" id="3.40.50.410">
    <property type="entry name" value="von Willebrand factor, type A domain"/>
    <property type="match status" value="1"/>
</dbReference>
<keyword evidence="6" id="KW-0281">Fimbrium</keyword>
<evidence type="ECO:0000256" key="3">
    <source>
        <dbReference type="ARBA" id="ARBA00022558"/>
    </source>
</evidence>
<keyword evidence="5" id="KW-0106">Calcium</keyword>
<dbReference type="InterPro" id="IPR011047">
    <property type="entry name" value="Quinoprotein_ADH-like_sf"/>
</dbReference>
<comment type="caution">
    <text evidence="9">The sequence shown here is derived from an EMBL/GenBank/DDBJ whole genome shotgun (WGS) entry which is preliminary data.</text>
</comment>
<feature type="domain" description="PilY1 beta-propeller" evidence="8">
    <location>
        <begin position="569"/>
        <end position="908"/>
    </location>
</feature>
<dbReference type="InterPro" id="IPR036465">
    <property type="entry name" value="vWFA_dom_sf"/>
</dbReference>
<name>A0A495WDP5_9RHOO</name>
<evidence type="ECO:0000256" key="4">
    <source>
        <dbReference type="ARBA" id="ARBA00022723"/>
    </source>
</evidence>
<evidence type="ECO:0000256" key="2">
    <source>
        <dbReference type="ARBA" id="ARBA00008387"/>
    </source>
</evidence>
<sequence>MRRNPRLKQSYLALLLAFPNALASVYAAEPYPALPPAMSTAVTPNIMLYIDTSASMLQNESNQWMWLNICNLRSQPGSYRYRTYSGGWWSGWTNWSSASGNEEGLWSLCVNGTRFQIDRSLTIGGVYEYNSGSAYRNAIDATASTKMSVAKRVAVNLIDQNRHLRFGLFSFQDQAASIGDDERGQAAVMRSPIREVASDTERNALVNAINAINGRTATPLGEGLLEIAQYFKGGPSLYGLSYGSSNPGWNNTTKRYVSPVQYRCQKNFTIVITDGDATDDQNLPGSGQKGGDDNATISSISYTARNESGGAVSKSFSICKSASSTADDGFNVTCPATYESDGSSRDFGSDSNRPAALRDVAMYAYRADLREGGTDLDSKSFDDPKFALQNMYTYTVGYKVANQVLPSAAKAGGGKYYSADNETQLMNSLNNAISSIGDITSNAGGIATTGDVISSGNKVFQPVFNPKGWYGELRCFELSTTLGSSTSLGTACSPAKALIPSSGRSVLTNKVAASGAVTPFYFTTANKTNMTAVQLSALGSDSTSRDNLIKFILGDETISGFRRRTNGLLGDIIGGRPLTVTAPTGYSNDGTYETFKNTHAQRGMVFVGANDGMLHGFNIASMNEIMGYIPSQVYPRLAALKETDYGQSAGTPHVYHVNGPLRQADVKLGSNWTTLLVGGLAQGGQGYFALDVSSESVAKTTDAVKWEWSDAITEGAQMGYSFGAPIIYNVRTSATTAVPAVIFANGYENDFDDTVTGGQKTTSKSSALYVVRASDGVLLKKIVLPAGSQGLSSPAGVDFGQDGVLDYVYAGDVNGNLWRFDLTSSNPASFNFSSSPIFVATDALGNRQPIIQRPAITPVNAGDGTALGNLVLFGTGKLLVEADRSDTKVQSFYAVLDDMTSAPGTIQRMQLLPRTIVATASVSETGKRAGTYRKISTEALDLTSDTNTKKGWYLDFPESTERLVSSPLLLTDKLLFGTGIPAADEKCVPGGKGWVMGLNPLTGSVTASNTGRQYSFLDIKLDGVSTDADKVAFSGGTAFVSGFSTDGIPTELSYISQSTRTSDPGTTGSLGDAGASIAMQEANSMSVYTGNAASGTSTGRSIGRPVQNGKGKIITCVQGQAGCLSDTGLPSSAGVKIETTLWREIK</sequence>
<keyword evidence="7" id="KW-0732">Signal</keyword>
<evidence type="ECO:0000256" key="6">
    <source>
        <dbReference type="ARBA" id="ARBA00023263"/>
    </source>
</evidence>
<feature type="chain" id="PRO_5019823952" evidence="7">
    <location>
        <begin position="24"/>
        <end position="1146"/>
    </location>
</feature>
<evidence type="ECO:0000256" key="1">
    <source>
        <dbReference type="ARBA" id="ARBA00004561"/>
    </source>
</evidence>
<keyword evidence="4" id="KW-0479">Metal-binding</keyword>
<dbReference type="Pfam" id="PF05567">
    <property type="entry name" value="T4P_PilY1"/>
    <property type="match status" value="1"/>
</dbReference>
<dbReference type="EMBL" id="RBXP01000013">
    <property type="protein sequence ID" value="RKT59327.1"/>
    <property type="molecule type" value="Genomic_DNA"/>
</dbReference>
<dbReference type="GO" id="GO:0009289">
    <property type="term" value="C:pilus"/>
    <property type="evidence" value="ECO:0007669"/>
    <property type="project" value="UniProtKB-SubCell"/>
</dbReference>
<dbReference type="SUPFAM" id="SSF50998">
    <property type="entry name" value="Quinoprotein alcohol dehydrogenase-like"/>
    <property type="match status" value="1"/>
</dbReference>
<protein>
    <submittedName>
        <fullName evidence="9">Type IV pilus assembly protein PilY1</fullName>
    </submittedName>
</protein>
<keyword evidence="3" id="KW-1029">Fimbrium biogenesis</keyword>
<gene>
    <name evidence="9" type="ORF">DFR40_1211</name>
</gene>
<keyword evidence="10" id="KW-1185">Reference proteome</keyword>
<dbReference type="InterPro" id="IPR008707">
    <property type="entry name" value="B-propeller_PilY1"/>
</dbReference>
<dbReference type="GO" id="GO:0046872">
    <property type="term" value="F:metal ion binding"/>
    <property type="evidence" value="ECO:0007669"/>
    <property type="project" value="UniProtKB-KW"/>
</dbReference>
<evidence type="ECO:0000256" key="7">
    <source>
        <dbReference type="SAM" id="SignalP"/>
    </source>
</evidence>